<feature type="region of interest" description="Disordered" evidence="1">
    <location>
        <begin position="307"/>
        <end position="343"/>
    </location>
</feature>
<sequence length="605" mass="66123">MGVASPNVSASPRMKTTSSPSPANTTTNNNSTATTIKRDSMEYVSPKYTNKYAREHSCVSRVITAASESTKPAASPRVKRAMEYARHRMMETNKATTSVGCSTSERVARILAAAKAKVHCNTIDVGGVVVPPAVASREEDEEKEEKEEKKKPHVAEKDVVVVVAPPPKPKPLEMVAVVENEGKRVEEVEEVGVEMRAREEEQKEKDEAVVAPIPAPPPPPSAVARAVAFKSLGSKKESFKSLPNANQSVFWLKKCNVALARGDEEAACLALRTGISRKAQPTEELSEKLKELVTMKMNEAIEASEKIEEAEEVEVKTPKEEESTRETVNDASVAPRSASSSEEFEFKTIQKVDTADFAQAAIEHENKLIVSEAMAMIVRESPKSPTTEVPRRQSMDNSRSQRTLEYEGVTPPLPSIATTPDPSATATNQTDEEFAFRVSPASQDAPEEFRDQPAPAPSSSSPPTASPLSIFAKLMGKIITDTLELTDEAAKKAAAAAQSPPQITPSTSSPEPYVSPAVMVSTHISPRSPVRRQHSLDMKKFYERGEEEVEEEVKAAMESTPQPELSPSKTPWSKLKKVKDVKSERKSTIKKKKKSSTPRRPKLDR</sequence>
<accession>K8F5N8</accession>
<feature type="compositionally biased region" description="Polar residues" evidence="1">
    <location>
        <begin position="559"/>
        <end position="571"/>
    </location>
</feature>
<dbReference type="KEGG" id="bpg:Bathy05g03460"/>
<feature type="compositionally biased region" description="Low complexity" evidence="1">
    <location>
        <begin position="457"/>
        <end position="468"/>
    </location>
</feature>
<feature type="compositionally biased region" description="Basic and acidic residues" evidence="1">
    <location>
        <begin position="307"/>
        <end position="328"/>
    </location>
</feature>
<dbReference type="EMBL" id="FO082274">
    <property type="protein sequence ID" value="CCO16868.1"/>
    <property type="molecule type" value="Genomic_DNA"/>
</dbReference>
<feature type="region of interest" description="Disordered" evidence="1">
    <location>
        <begin position="1"/>
        <end position="39"/>
    </location>
</feature>
<dbReference type="Proteomes" id="UP000198341">
    <property type="component" value="Chromosome 5"/>
</dbReference>
<feature type="compositionally biased region" description="Polar residues" evidence="1">
    <location>
        <begin position="416"/>
        <end position="429"/>
    </location>
</feature>
<name>K8F5N8_9CHLO</name>
<gene>
    <name evidence="2" type="ORF">Bathy05g03460</name>
</gene>
<dbReference type="RefSeq" id="XP_007513310.1">
    <property type="nucleotide sequence ID" value="XM_007513248.1"/>
</dbReference>
<dbReference type="AlphaFoldDB" id="K8F5N8"/>
<feature type="region of interest" description="Disordered" evidence="1">
    <location>
        <begin position="196"/>
        <end position="222"/>
    </location>
</feature>
<feature type="region of interest" description="Disordered" evidence="1">
    <location>
        <begin position="134"/>
        <end position="153"/>
    </location>
</feature>
<protein>
    <submittedName>
        <fullName evidence="2">Uncharacterized protein</fullName>
    </submittedName>
</protein>
<feature type="region of interest" description="Disordered" evidence="1">
    <location>
        <begin position="490"/>
        <end position="514"/>
    </location>
</feature>
<feature type="region of interest" description="Disordered" evidence="1">
    <location>
        <begin position="545"/>
        <end position="605"/>
    </location>
</feature>
<proteinExistence type="predicted"/>
<feature type="compositionally biased region" description="Low complexity" evidence="1">
    <location>
        <begin position="492"/>
        <end position="510"/>
    </location>
</feature>
<evidence type="ECO:0000313" key="2">
    <source>
        <dbReference type="EMBL" id="CCO16868.1"/>
    </source>
</evidence>
<keyword evidence="3" id="KW-1185">Reference proteome</keyword>
<dbReference type="GeneID" id="19015849"/>
<evidence type="ECO:0000256" key="1">
    <source>
        <dbReference type="SAM" id="MobiDB-lite"/>
    </source>
</evidence>
<feature type="compositionally biased region" description="Basic residues" evidence="1">
    <location>
        <begin position="588"/>
        <end position="605"/>
    </location>
</feature>
<feature type="compositionally biased region" description="Basic and acidic residues" evidence="1">
    <location>
        <begin position="578"/>
        <end position="587"/>
    </location>
</feature>
<reference evidence="2 3" key="1">
    <citation type="submission" date="2011-10" db="EMBL/GenBank/DDBJ databases">
        <authorList>
            <person name="Genoscope - CEA"/>
        </authorList>
    </citation>
    <scope>NUCLEOTIDE SEQUENCE [LARGE SCALE GENOMIC DNA]</scope>
    <source>
        <strain evidence="2 3">RCC 1105</strain>
    </source>
</reference>
<feature type="compositionally biased region" description="Basic and acidic residues" evidence="1">
    <location>
        <begin position="196"/>
        <end position="208"/>
    </location>
</feature>
<feature type="compositionally biased region" description="Polar residues" evidence="1">
    <location>
        <begin position="1"/>
        <end position="10"/>
    </location>
</feature>
<organism evidence="2 3">
    <name type="scientific">Bathycoccus prasinos</name>
    <dbReference type="NCBI Taxonomy" id="41875"/>
    <lineage>
        <taxon>Eukaryota</taxon>
        <taxon>Viridiplantae</taxon>
        <taxon>Chlorophyta</taxon>
        <taxon>Mamiellophyceae</taxon>
        <taxon>Mamiellales</taxon>
        <taxon>Bathycoccaceae</taxon>
        <taxon>Bathycoccus</taxon>
    </lineage>
</organism>
<feature type="region of interest" description="Disordered" evidence="1">
    <location>
        <begin position="380"/>
        <end position="468"/>
    </location>
</feature>
<feature type="compositionally biased region" description="Low complexity" evidence="1">
    <location>
        <begin position="16"/>
        <end position="35"/>
    </location>
</feature>
<evidence type="ECO:0000313" key="3">
    <source>
        <dbReference type="Proteomes" id="UP000198341"/>
    </source>
</evidence>